<proteinExistence type="predicted"/>
<reference evidence="1" key="1">
    <citation type="submission" date="2018-02" db="EMBL/GenBank/DDBJ databases">
        <title>Rhizophora mucronata_Transcriptome.</title>
        <authorList>
            <person name="Meera S.P."/>
            <person name="Sreeshan A."/>
            <person name="Augustine A."/>
        </authorList>
    </citation>
    <scope>NUCLEOTIDE SEQUENCE</scope>
    <source>
        <tissue evidence="1">Leaf</tissue>
    </source>
</reference>
<accession>A0A2P2IUF3</accession>
<dbReference type="EMBL" id="GGEC01004366">
    <property type="protein sequence ID" value="MBW84849.1"/>
    <property type="molecule type" value="Transcribed_RNA"/>
</dbReference>
<evidence type="ECO:0000313" key="1">
    <source>
        <dbReference type="EMBL" id="MBW84849.1"/>
    </source>
</evidence>
<sequence length="24" mass="2717">MGNIKMSTTDPFITSFDYNFAMGK</sequence>
<organism evidence="1">
    <name type="scientific">Rhizophora mucronata</name>
    <name type="common">Asiatic mangrove</name>
    <dbReference type="NCBI Taxonomy" id="61149"/>
    <lineage>
        <taxon>Eukaryota</taxon>
        <taxon>Viridiplantae</taxon>
        <taxon>Streptophyta</taxon>
        <taxon>Embryophyta</taxon>
        <taxon>Tracheophyta</taxon>
        <taxon>Spermatophyta</taxon>
        <taxon>Magnoliopsida</taxon>
        <taxon>eudicotyledons</taxon>
        <taxon>Gunneridae</taxon>
        <taxon>Pentapetalae</taxon>
        <taxon>rosids</taxon>
        <taxon>fabids</taxon>
        <taxon>Malpighiales</taxon>
        <taxon>Rhizophoraceae</taxon>
        <taxon>Rhizophora</taxon>
    </lineage>
</organism>
<name>A0A2P2IUF3_RHIMU</name>
<dbReference type="AlphaFoldDB" id="A0A2P2IUF3"/>
<protein>
    <submittedName>
        <fullName evidence="1">Uncharacterized protein</fullName>
    </submittedName>
</protein>